<dbReference type="RefSeq" id="WP_273689018.1">
    <property type="nucleotide sequence ID" value="NZ_CP117411.1"/>
</dbReference>
<evidence type="ECO:0000313" key="1">
    <source>
        <dbReference type="EMBL" id="WCT74185.1"/>
    </source>
</evidence>
<sequence length="199" mass="22278">MKDLYDALKLLARRYHSRWSALDDALTRIRASDGEGRNTPGEPARRMLLNAFRVQTYVEDTRDRYRTDITNAKRKLAKPLAEALGHIITIELGEEMLAEIDAAEGRRLTELGEAEQCERPSADYGPLIDALHKAGVARGNYTALTPVEIAAIARYIRKKIDQRLAELPPIRTGAETHSSKGRLHPFWNAYGLPEDGQGS</sequence>
<proteinExistence type="predicted"/>
<gene>
    <name evidence="1" type="ORF">PQ455_02835</name>
</gene>
<accession>A0ABY7TP61</accession>
<dbReference type="EMBL" id="CP117411">
    <property type="protein sequence ID" value="WCT74185.1"/>
    <property type="molecule type" value="Genomic_DNA"/>
</dbReference>
<evidence type="ECO:0000313" key="2">
    <source>
        <dbReference type="Proteomes" id="UP001220395"/>
    </source>
</evidence>
<reference evidence="1 2" key="1">
    <citation type="submission" date="2023-02" db="EMBL/GenBank/DDBJ databases">
        <title>Genome sequence of Sphingomonas naphthae.</title>
        <authorList>
            <person name="Kim S."/>
            <person name="Heo J."/>
            <person name="Kwon S.-W."/>
        </authorList>
    </citation>
    <scope>NUCLEOTIDE SEQUENCE [LARGE SCALE GENOMIC DNA]</scope>
    <source>
        <strain evidence="1 2">KACC 18716</strain>
    </source>
</reference>
<protein>
    <submittedName>
        <fullName evidence="1">Uncharacterized protein</fullName>
    </submittedName>
</protein>
<dbReference type="Proteomes" id="UP001220395">
    <property type="component" value="Chromosome"/>
</dbReference>
<keyword evidence="2" id="KW-1185">Reference proteome</keyword>
<organism evidence="1 2">
    <name type="scientific">Sphingomonas naphthae</name>
    <dbReference type="NCBI Taxonomy" id="1813468"/>
    <lineage>
        <taxon>Bacteria</taxon>
        <taxon>Pseudomonadati</taxon>
        <taxon>Pseudomonadota</taxon>
        <taxon>Alphaproteobacteria</taxon>
        <taxon>Sphingomonadales</taxon>
        <taxon>Sphingomonadaceae</taxon>
        <taxon>Sphingomonas</taxon>
    </lineage>
</organism>
<name>A0ABY7TP61_9SPHN</name>